<organism evidence="1 2">
    <name type="scientific">Balneicella halophila</name>
    <dbReference type="NCBI Taxonomy" id="1537566"/>
    <lineage>
        <taxon>Bacteria</taxon>
        <taxon>Pseudomonadati</taxon>
        <taxon>Bacteroidota</taxon>
        <taxon>Bacteroidia</taxon>
        <taxon>Bacteroidales</taxon>
        <taxon>Balneicellaceae</taxon>
        <taxon>Balneicella</taxon>
    </lineage>
</organism>
<dbReference type="EMBL" id="QENZ01000005">
    <property type="protein sequence ID" value="PVX50054.1"/>
    <property type="molecule type" value="Genomic_DNA"/>
</dbReference>
<dbReference type="RefSeq" id="WP_165806884.1">
    <property type="nucleotide sequence ID" value="NZ_QENZ01000005.1"/>
</dbReference>
<proteinExistence type="predicted"/>
<keyword evidence="2" id="KW-1185">Reference proteome</keyword>
<comment type="caution">
    <text evidence="1">The sequence shown here is derived from an EMBL/GenBank/DDBJ whole genome shotgun (WGS) entry which is preliminary data.</text>
</comment>
<dbReference type="Gene3D" id="3.30.530.20">
    <property type="match status" value="1"/>
</dbReference>
<dbReference type="InterPro" id="IPR019587">
    <property type="entry name" value="Polyketide_cyclase/dehydratase"/>
</dbReference>
<dbReference type="AlphaFoldDB" id="A0A7L4UN47"/>
<dbReference type="Pfam" id="PF10604">
    <property type="entry name" value="Polyketide_cyc2"/>
    <property type="match status" value="1"/>
</dbReference>
<gene>
    <name evidence="1" type="ORF">C7377_1702</name>
</gene>
<sequence>MSLVKKVSDIKKINASAEQVYNFLSDFEKVSELFEEASDRIPEEEKQKISEHIEDFTADKDSCKFTIKNFGRTGLSIVDREPSKTIKYQADSNSPVPVTLWVQLVEVDANDTRLRVTMHTELNMMMKMMVKNKLDKGVNQLAEALTMIPY</sequence>
<name>A0A7L4UN47_BALHA</name>
<evidence type="ECO:0000313" key="2">
    <source>
        <dbReference type="Proteomes" id="UP000251835"/>
    </source>
</evidence>
<dbReference type="SUPFAM" id="SSF55961">
    <property type="entry name" value="Bet v1-like"/>
    <property type="match status" value="1"/>
</dbReference>
<evidence type="ECO:0000313" key="1">
    <source>
        <dbReference type="EMBL" id="PVX50054.1"/>
    </source>
</evidence>
<accession>A0A7L4UN47</accession>
<dbReference type="InterPro" id="IPR023393">
    <property type="entry name" value="START-like_dom_sf"/>
</dbReference>
<dbReference type="Proteomes" id="UP000251835">
    <property type="component" value="Unassembled WGS sequence"/>
</dbReference>
<protein>
    <submittedName>
        <fullName evidence="1">Polyketide cyclase/dehydrase/lipid transport protein</fullName>
    </submittedName>
</protein>
<reference evidence="1 2" key="1">
    <citation type="submission" date="2018-05" db="EMBL/GenBank/DDBJ databases">
        <title>Genomic Encyclopedia of Type Strains, Phase IV (KMG-IV): sequencing the most valuable type-strain genomes for metagenomic binning, comparative biology and taxonomic classification.</title>
        <authorList>
            <person name="Goeker M."/>
        </authorList>
    </citation>
    <scope>NUCLEOTIDE SEQUENCE [LARGE SCALE GENOMIC DNA]</scope>
    <source>
        <strain evidence="1 2">DSM 28579</strain>
    </source>
</reference>